<evidence type="ECO:0000313" key="3">
    <source>
        <dbReference type="EMBL" id="KAF0716574.1"/>
    </source>
</evidence>
<dbReference type="Pfam" id="PF13843">
    <property type="entry name" value="DDE_Tnp_1_7"/>
    <property type="match status" value="1"/>
</dbReference>
<comment type="caution">
    <text evidence="3">The sequence shown here is derived from an EMBL/GenBank/DDBJ whole genome shotgun (WGS) entry which is preliminary data.</text>
</comment>
<feature type="compositionally biased region" description="Low complexity" evidence="1">
    <location>
        <begin position="80"/>
        <end position="94"/>
    </location>
</feature>
<feature type="domain" description="PiggyBac transposable element-derived protein" evidence="2">
    <location>
        <begin position="107"/>
        <end position="180"/>
    </location>
</feature>
<evidence type="ECO:0000256" key="1">
    <source>
        <dbReference type="SAM" id="MobiDB-lite"/>
    </source>
</evidence>
<feature type="non-terminal residue" evidence="3">
    <location>
        <position position="237"/>
    </location>
</feature>
<keyword evidence="4" id="KW-1185">Reference proteome</keyword>
<protein>
    <submittedName>
        <fullName evidence="3">PiggyBac transposable element-derived protein 3-like</fullName>
    </submittedName>
</protein>
<proteinExistence type="predicted"/>
<dbReference type="PANTHER" id="PTHR47272">
    <property type="entry name" value="DDE_TNP_1_7 DOMAIN-CONTAINING PROTEIN"/>
    <property type="match status" value="1"/>
</dbReference>
<evidence type="ECO:0000313" key="4">
    <source>
        <dbReference type="Proteomes" id="UP000478052"/>
    </source>
</evidence>
<organism evidence="3 4">
    <name type="scientific">Aphis craccivora</name>
    <name type="common">Cowpea aphid</name>
    <dbReference type="NCBI Taxonomy" id="307492"/>
    <lineage>
        <taxon>Eukaryota</taxon>
        <taxon>Metazoa</taxon>
        <taxon>Ecdysozoa</taxon>
        <taxon>Arthropoda</taxon>
        <taxon>Hexapoda</taxon>
        <taxon>Insecta</taxon>
        <taxon>Pterygota</taxon>
        <taxon>Neoptera</taxon>
        <taxon>Paraneoptera</taxon>
        <taxon>Hemiptera</taxon>
        <taxon>Sternorrhyncha</taxon>
        <taxon>Aphidomorpha</taxon>
        <taxon>Aphidoidea</taxon>
        <taxon>Aphididae</taxon>
        <taxon>Aphidini</taxon>
        <taxon>Aphis</taxon>
        <taxon>Aphis</taxon>
    </lineage>
</organism>
<dbReference type="Proteomes" id="UP000478052">
    <property type="component" value="Unassembled WGS sequence"/>
</dbReference>
<reference evidence="3 4" key="1">
    <citation type="submission" date="2019-08" db="EMBL/GenBank/DDBJ databases">
        <title>Whole genome of Aphis craccivora.</title>
        <authorList>
            <person name="Voronova N.V."/>
            <person name="Shulinski R.S."/>
            <person name="Bandarenka Y.V."/>
            <person name="Zhorov D.G."/>
            <person name="Warner D."/>
        </authorList>
    </citation>
    <scope>NUCLEOTIDE SEQUENCE [LARGE SCALE GENOMIC DNA]</scope>
    <source>
        <strain evidence="3">180601</strain>
        <tissue evidence="3">Whole Body</tissue>
    </source>
</reference>
<feature type="compositionally biased region" description="Acidic residues" evidence="1">
    <location>
        <begin position="23"/>
        <end position="32"/>
    </location>
</feature>
<evidence type="ECO:0000259" key="2">
    <source>
        <dbReference type="Pfam" id="PF13843"/>
    </source>
</evidence>
<dbReference type="OrthoDB" id="123207at2759"/>
<feature type="region of interest" description="Disordered" evidence="1">
    <location>
        <begin position="80"/>
        <end position="107"/>
    </location>
</feature>
<gene>
    <name evidence="3" type="ORF">FWK35_00028157</name>
</gene>
<sequence length="237" mass="27008">MHRNVSSRTKKMMMAVLPPLDSESSDSEEDNSDTSNAPTVRDLEKIINNIDDLCTIPENLCTSVEPVNMCNQDSNNSIVLSTPTSHTSPKSHLSYNSTASSSGPRKSVRLAQHNSIINTEDRNYKVRPILERVRKNCLEIDQESQFFIDEMMIPYKGIKASTRRQYIKNKPKKWGFKMFVRWGIDGQKVIVKLCKSIPYKPLSVVCFDNLFTSLELVTYLRKSFGILSLGNIQQNRL</sequence>
<feature type="region of interest" description="Disordered" evidence="1">
    <location>
        <begin position="1"/>
        <end position="40"/>
    </location>
</feature>
<feature type="compositionally biased region" description="Polar residues" evidence="1">
    <location>
        <begin position="95"/>
        <end position="104"/>
    </location>
</feature>
<dbReference type="InterPro" id="IPR029526">
    <property type="entry name" value="PGBD"/>
</dbReference>
<feature type="compositionally biased region" description="Basic residues" evidence="1">
    <location>
        <begin position="1"/>
        <end position="11"/>
    </location>
</feature>
<accession>A0A6G0W2Q2</accession>
<dbReference type="EMBL" id="VUJU01009970">
    <property type="protein sequence ID" value="KAF0716574.1"/>
    <property type="molecule type" value="Genomic_DNA"/>
</dbReference>
<name>A0A6G0W2Q2_APHCR</name>
<dbReference type="AlphaFoldDB" id="A0A6G0W2Q2"/>
<dbReference type="PANTHER" id="PTHR47272:SF1">
    <property type="entry name" value="PIGGYBAC TRANSPOSABLE ELEMENT-DERIVED PROTEIN 3-LIKE"/>
    <property type="match status" value="1"/>
</dbReference>